<accession>A0AAN9PL08</accession>
<evidence type="ECO:0000313" key="2">
    <source>
        <dbReference type="Proteomes" id="UP001359559"/>
    </source>
</evidence>
<gene>
    <name evidence="1" type="ORF">RJT34_12048</name>
</gene>
<organism evidence="1 2">
    <name type="scientific">Clitoria ternatea</name>
    <name type="common">Butterfly pea</name>
    <dbReference type="NCBI Taxonomy" id="43366"/>
    <lineage>
        <taxon>Eukaryota</taxon>
        <taxon>Viridiplantae</taxon>
        <taxon>Streptophyta</taxon>
        <taxon>Embryophyta</taxon>
        <taxon>Tracheophyta</taxon>
        <taxon>Spermatophyta</taxon>
        <taxon>Magnoliopsida</taxon>
        <taxon>eudicotyledons</taxon>
        <taxon>Gunneridae</taxon>
        <taxon>Pentapetalae</taxon>
        <taxon>rosids</taxon>
        <taxon>fabids</taxon>
        <taxon>Fabales</taxon>
        <taxon>Fabaceae</taxon>
        <taxon>Papilionoideae</taxon>
        <taxon>50 kb inversion clade</taxon>
        <taxon>NPAAA clade</taxon>
        <taxon>indigoferoid/millettioid clade</taxon>
        <taxon>Phaseoleae</taxon>
        <taxon>Clitoria</taxon>
    </lineage>
</organism>
<keyword evidence="2" id="KW-1185">Reference proteome</keyword>
<name>A0AAN9PL08_CLITE</name>
<sequence>MPLDIDSNDTPVIDCNKEAPDRDLNAFAFPSESSTSILLSSMPKSNDGPLHPCSSAAIVSVLYEKTRQIVDEEKTNGTS</sequence>
<evidence type="ECO:0000313" key="1">
    <source>
        <dbReference type="EMBL" id="KAK7301187.1"/>
    </source>
</evidence>
<proteinExistence type="predicted"/>
<comment type="caution">
    <text evidence="1">The sequence shown here is derived from an EMBL/GenBank/DDBJ whole genome shotgun (WGS) entry which is preliminary data.</text>
</comment>
<protein>
    <submittedName>
        <fullName evidence="1">Uncharacterized protein</fullName>
    </submittedName>
</protein>
<dbReference type="EMBL" id="JAYKXN010000003">
    <property type="protein sequence ID" value="KAK7301187.1"/>
    <property type="molecule type" value="Genomic_DNA"/>
</dbReference>
<dbReference type="AlphaFoldDB" id="A0AAN9PL08"/>
<reference evidence="1 2" key="1">
    <citation type="submission" date="2024-01" db="EMBL/GenBank/DDBJ databases">
        <title>The genomes of 5 underutilized Papilionoideae crops provide insights into root nodulation and disease resistance.</title>
        <authorList>
            <person name="Yuan L."/>
        </authorList>
    </citation>
    <scope>NUCLEOTIDE SEQUENCE [LARGE SCALE GENOMIC DNA]</scope>
    <source>
        <strain evidence="1">LY-2023</strain>
        <tissue evidence="1">Leaf</tissue>
    </source>
</reference>
<dbReference type="Proteomes" id="UP001359559">
    <property type="component" value="Unassembled WGS sequence"/>
</dbReference>